<keyword evidence="4 12" id="KW-0288">FMN</keyword>
<feature type="region of interest" description="Disordered" evidence="15">
    <location>
        <begin position="211"/>
        <end position="234"/>
    </location>
</feature>
<dbReference type="InterPro" id="IPR001269">
    <property type="entry name" value="DUS_fam"/>
</dbReference>
<sequence>MIGIKPKWLLNSRMAISPMVDVTDHPFRQLVSLYSKSKDQSSSKSSFITWTEFVSVDGLLANPNRFKSLLDYSEIQRPIVCQLFGSDPDKFNRATKIVADLGFDGVDINMGCPVRKVVERQSSGSALIVDKPTAVSIINATKQAVAGTDMSVSVKTRIGFDEIEIEQWIPTLLQTNPDLLTLHLRTKKELSNCPAHWENEVMGRVTELLKQHRDEHQQQKSNNNNNNKTTTTRLFGNGDIESRLQIDEMFRRYSLLDGIMVGRGIYGKPWFFSDENQHDDGIDLKCRLVALVEHALLIEQHKEKYDLQHNLSSLNLHLKSYTQPLCHLGEIIIR</sequence>
<comment type="catalytic activity">
    <reaction evidence="10">
        <text>a 5,6-dihydrouridine in mRNA + NADP(+) = a uridine in mRNA + NADPH + H(+)</text>
        <dbReference type="Rhea" id="RHEA:69855"/>
        <dbReference type="Rhea" id="RHEA-COMP:14658"/>
        <dbReference type="Rhea" id="RHEA-COMP:17789"/>
        <dbReference type="ChEBI" id="CHEBI:15378"/>
        <dbReference type="ChEBI" id="CHEBI:57783"/>
        <dbReference type="ChEBI" id="CHEBI:58349"/>
        <dbReference type="ChEBI" id="CHEBI:65315"/>
        <dbReference type="ChEBI" id="CHEBI:74443"/>
    </reaction>
    <physiologicalReaction direction="right-to-left" evidence="10">
        <dbReference type="Rhea" id="RHEA:69857"/>
    </physiologicalReaction>
</comment>
<comment type="catalytic activity">
    <reaction evidence="8">
        <text>5,6-dihydrouridine(47) in tRNA + NAD(+) = uridine(47) in tRNA + NADH + H(+)</text>
        <dbReference type="Rhea" id="RHEA:53364"/>
        <dbReference type="Rhea" id="RHEA-COMP:13539"/>
        <dbReference type="Rhea" id="RHEA-COMP:13540"/>
        <dbReference type="ChEBI" id="CHEBI:15378"/>
        <dbReference type="ChEBI" id="CHEBI:57540"/>
        <dbReference type="ChEBI" id="CHEBI:57945"/>
        <dbReference type="ChEBI" id="CHEBI:65315"/>
        <dbReference type="ChEBI" id="CHEBI:74443"/>
        <dbReference type="EC" id="1.3.1.89"/>
    </reaction>
    <physiologicalReaction direction="right-to-left" evidence="8">
        <dbReference type="Rhea" id="RHEA:53366"/>
    </physiologicalReaction>
</comment>
<protein>
    <recommendedName>
        <fullName evidence="12">tRNA-dihydrouridine synthase</fullName>
        <ecNumber evidence="12">1.3.1.-</ecNumber>
    </recommendedName>
</protein>
<comment type="catalytic activity">
    <reaction evidence="9">
        <text>a 5,6-dihydrouridine in mRNA + NAD(+) = a uridine in mRNA + NADH + H(+)</text>
        <dbReference type="Rhea" id="RHEA:69851"/>
        <dbReference type="Rhea" id="RHEA-COMP:14658"/>
        <dbReference type="Rhea" id="RHEA-COMP:17789"/>
        <dbReference type="ChEBI" id="CHEBI:15378"/>
        <dbReference type="ChEBI" id="CHEBI:57540"/>
        <dbReference type="ChEBI" id="CHEBI:57945"/>
        <dbReference type="ChEBI" id="CHEBI:65315"/>
        <dbReference type="ChEBI" id="CHEBI:74443"/>
    </reaction>
    <physiologicalReaction direction="right-to-left" evidence="9">
        <dbReference type="Rhea" id="RHEA:69853"/>
    </physiologicalReaction>
</comment>
<dbReference type="InterPro" id="IPR013785">
    <property type="entry name" value="Aldolase_TIM"/>
</dbReference>
<dbReference type="GO" id="GO:0102265">
    <property type="term" value="F:tRNA-dihydrouridine47 synthase activity"/>
    <property type="evidence" value="ECO:0007669"/>
    <property type="project" value="UniProtKB-EC"/>
</dbReference>
<dbReference type="Pfam" id="PF01207">
    <property type="entry name" value="Dus"/>
    <property type="match status" value="2"/>
</dbReference>
<feature type="domain" description="DUS-like FMN-binding" evidence="16">
    <location>
        <begin position="232"/>
        <end position="321"/>
    </location>
</feature>
<comment type="function">
    <text evidence="12">Catalyzes the synthesis of dihydrouridine, a modified base found in the D-loop of most tRNAs.</text>
</comment>
<comment type="catalytic activity">
    <reaction evidence="11">
        <text>5,6-dihydrouridine(47) in tRNA + NADP(+) = uridine(47) in tRNA + NADPH + H(+)</text>
        <dbReference type="Rhea" id="RHEA:53360"/>
        <dbReference type="Rhea" id="RHEA-COMP:13539"/>
        <dbReference type="Rhea" id="RHEA-COMP:13540"/>
        <dbReference type="ChEBI" id="CHEBI:15378"/>
        <dbReference type="ChEBI" id="CHEBI:57783"/>
        <dbReference type="ChEBI" id="CHEBI:58349"/>
        <dbReference type="ChEBI" id="CHEBI:65315"/>
        <dbReference type="ChEBI" id="CHEBI:74443"/>
        <dbReference type="EC" id="1.3.1.89"/>
    </reaction>
    <physiologicalReaction direction="right-to-left" evidence="11">
        <dbReference type="Rhea" id="RHEA:53362"/>
    </physiologicalReaction>
</comment>
<feature type="compositionally biased region" description="Low complexity" evidence="15">
    <location>
        <begin position="222"/>
        <end position="232"/>
    </location>
</feature>
<evidence type="ECO:0000256" key="14">
    <source>
        <dbReference type="PIRSR" id="PIRSR006621-2"/>
    </source>
</evidence>
<keyword evidence="14" id="KW-0547">Nucleotide-binding</keyword>
<comment type="similarity">
    <text evidence="2">Belongs to the Dus family. Dus3 subfamily.</text>
</comment>
<keyword evidence="3 12" id="KW-0285">Flavoprotein</keyword>
<dbReference type="InterPro" id="IPR035587">
    <property type="entry name" value="DUS-like_FMN-bd"/>
</dbReference>
<feature type="binding site" evidence="14">
    <location>
        <position position="155"/>
    </location>
    <ligand>
        <name>FMN</name>
        <dbReference type="ChEBI" id="CHEBI:58210"/>
    </ligand>
</feature>
<keyword evidence="5 12" id="KW-0819">tRNA processing</keyword>
<evidence type="ECO:0000313" key="17">
    <source>
        <dbReference type="EMBL" id="EFA86051.1"/>
    </source>
</evidence>
<dbReference type="STRING" id="670386.D3AYM4"/>
<dbReference type="GO" id="GO:0003723">
    <property type="term" value="F:RNA binding"/>
    <property type="evidence" value="ECO:0007669"/>
    <property type="project" value="TreeGrafter"/>
</dbReference>
<evidence type="ECO:0000256" key="7">
    <source>
        <dbReference type="ARBA" id="ARBA00023002"/>
    </source>
</evidence>
<reference evidence="17 18" key="1">
    <citation type="journal article" date="2011" name="Genome Res.">
        <title>Phylogeny-wide analysis of social amoeba genomes highlights ancient origins for complex intercellular communication.</title>
        <authorList>
            <person name="Heidel A.J."/>
            <person name="Lawal H.M."/>
            <person name="Felder M."/>
            <person name="Schilde C."/>
            <person name="Helps N.R."/>
            <person name="Tunggal B."/>
            <person name="Rivero F."/>
            <person name="John U."/>
            <person name="Schleicher M."/>
            <person name="Eichinger L."/>
            <person name="Platzer M."/>
            <person name="Noegel A.A."/>
            <person name="Schaap P."/>
            <person name="Gloeckner G."/>
        </authorList>
    </citation>
    <scope>NUCLEOTIDE SEQUENCE [LARGE SCALE GENOMIC DNA]</scope>
    <source>
        <strain evidence="18">ATCC 26659 / Pp 5 / PN500</strain>
    </source>
</reference>
<dbReference type="EMBL" id="ADBJ01000004">
    <property type="protein sequence ID" value="EFA86051.1"/>
    <property type="molecule type" value="Genomic_DNA"/>
</dbReference>
<dbReference type="Proteomes" id="UP000001396">
    <property type="component" value="Unassembled WGS sequence"/>
</dbReference>
<dbReference type="InParanoid" id="D3AYM4"/>
<evidence type="ECO:0000256" key="15">
    <source>
        <dbReference type="SAM" id="MobiDB-lite"/>
    </source>
</evidence>
<dbReference type="SUPFAM" id="SSF51395">
    <property type="entry name" value="FMN-linked oxidoreductases"/>
    <property type="match status" value="1"/>
</dbReference>
<feature type="binding site" evidence="14">
    <location>
        <position position="82"/>
    </location>
    <ligand>
        <name>FMN</name>
        <dbReference type="ChEBI" id="CHEBI:58210"/>
    </ligand>
</feature>
<evidence type="ECO:0000256" key="2">
    <source>
        <dbReference type="ARBA" id="ARBA00005451"/>
    </source>
</evidence>
<dbReference type="GeneID" id="31356817"/>
<dbReference type="CDD" id="cd02801">
    <property type="entry name" value="DUS_like_FMN"/>
    <property type="match status" value="1"/>
</dbReference>
<evidence type="ECO:0000256" key="1">
    <source>
        <dbReference type="ARBA" id="ARBA00001917"/>
    </source>
</evidence>
<feature type="binding site" evidence="14">
    <location>
        <begin position="262"/>
        <end position="263"/>
    </location>
    <ligand>
        <name>FMN</name>
        <dbReference type="ChEBI" id="CHEBI:58210"/>
    </ligand>
</feature>
<evidence type="ECO:0000256" key="12">
    <source>
        <dbReference type="PIRNR" id="PIRNR006621"/>
    </source>
</evidence>
<gene>
    <name evidence="17" type="ORF">PPL_01287</name>
</gene>
<proteinExistence type="inferred from homology"/>
<comment type="similarity">
    <text evidence="12">Belongs to the dus family.</text>
</comment>
<evidence type="ECO:0000256" key="5">
    <source>
        <dbReference type="ARBA" id="ARBA00022694"/>
    </source>
</evidence>
<dbReference type="PIRSF" id="PIRSF006621">
    <property type="entry name" value="Dus"/>
    <property type="match status" value="1"/>
</dbReference>
<dbReference type="PANTHER" id="PTHR45846">
    <property type="entry name" value="TRNA-DIHYDROURIDINE(47) SYNTHASE [NAD(P)(+)]-LIKE"/>
    <property type="match status" value="1"/>
</dbReference>
<dbReference type="PROSITE" id="PS01136">
    <property type="entry name" value="UPF0034"/>
    <property type="match status" value="1"/>
</dbReference>
<evidence type="ECO:0000256" key="4">
    <source>
        <dbReference type="ARBA" id="ARBA00022643"/>
    </source>
</evidence>
<evidence type="ECO:0000259" key="16">
    <source>
        <dbReference type="Pfam" id="PF01207"/>
    </source>
</evidence>
<dbReference type="EC" id="1.3.1.-" evidence="12"/>
<dbReference type="AlphaFoldDB" id="D3AYM4"/>
<keyword evidence="6" id="KW-0521">NADP</keyword>
<feature type="domain" description="DUS-like FMN-binding" evidence="16">
    <location>
        <begin position="16"/>
        <end position="199"/>
    </location>
</feature>
<keyword evidence="18" id="KW-1185">Reference proteome</keyword>
<organism evidence="17 18">
    <name type="scientific">Heterostelium pallidum (strain ATCC 26659 / Pp 5 / PN500)</name>
    <name type="common">Cellular slime mold</name>
    <name type="synonym">Polysphondylium pallidum</name>
    <dbReference type="NCBI Taxonomy" id="670386"/>
    <lineage>
        <taxon>Eukaryota</taxon>
        <taxon>Amoebozoa</taxon>
        <taxon>Evosea</taxon>
        <taxon>Eumycetozoa</taxon>
        <taxon>Dictyostelia</taxon>
        <taxon>Acytosteliales</taxon>
        <taxon>Acytosteliaceae</taxon>
        <taxon>Heterostelium</taxon>
    </lineage>
</organism>
<dbReference type="RefSeq" id="XP_020438157.1">
    <property type="nucleotide sequence ID" value="XM_020572299.1"/>
</dbReference>
<evidence type="ECO:0000256" key="13">
    <source>
        <dbReference type="PIRSR" id="PIRSR006621-1"/>
    </source>
</evidence>
<dbReference type="InterPro" id="IPR018517">
    <property type="entry name" value="tRNA_hU_synthase_CS"/>
</dbReference>
<name>D3AYM4_HETP5</name>
<evidence type="ECO:0000256" key="3">
    <source>
        <dbReference type="ARBA" id="ARBA00022630"/>
    </source>
</evidence>
<dbReference type="Gene3D" id="3.20.20.70">
    <property type="entry name" value="Aldolase class I"/>
    <property type="match status" value="1"/>
</dbReference>
<evidence type="ECO:0000256" key="9">
    <source>
        <dbReference type="ARBA" id="ARBA00048342"/>
    </source>
</evidence>
<accession>D3AYM4</accession>
<feature type="active site" description="Proton donor" evidence="13">
    <location>
        <position position="112"/>
    </location>
</feature>
<evidence type="ECO:0000256" key="8">
    <source>
        <dbReference type="ARBA" id="ARBA00048266"/>
    </source>
</evidence>
<feature type="binding site" evidence="14">
    <location>
        <position position="183"/>
    </location>
    <ligand>
        <name>FMN</name>
        <dbReference type="ChEBI" id="CHEBI:58210"/>
    </ligand>
</feature>
<comment type="cofactor">
    <cofactor evidence="1 12 14">
        <name>FMN</name>
        <dbReference type="ChEBI" id="CHEBI:58210"/>
    </cofactor>
</comment>
<feature type="binding site" evidence="14">
    <location>
        <begin position="18"/>
        <end position="20"/>
    </location>
    <ligand>
        <name>FMN</name>
        <dbReference type="ChEBI" id="CHEBI:58210"/>
    </ligand>
</feature>
<keyword evidence="7 12" id="KW-0560">Oxidoreductase</keyword>
<evidence type="ECO:0000256" key="11">
    <source>
        <dbReference type="ARBA" id="ARBA00049513"/>
    </source>
</evidence>
<dbReference type="PANTHER" id="PTHR45846:SF1">
    <property type="entry name" value="TRNA-DIHYDROURIDINE(47) SYNTHASE [NAD(P)(+)]-LIKE"/>
    <property type="match status" value="1"/>
</dbReference>
<evidence type="ECO:0000256" key="6">
    <source>
        <dbReference type="ARBA" id="ARBA00022857"/>
    </source>
</evidence>
<dbReference type="OMA" id="RPWLFAD"/>
<comment type="caution">
    <text evidence="17">The sequence shown here is derived from an EMBL/GenBank/DDBJ whole genome shotgun (WGS) entry which is preliminary data.</text>
</comment>
<dbReference type="GO" id="GO:0106414">
    <property type="term" value="F:mRNA dihydrouridine synthase activity"/>
    <property type="evidence" value="ECO:0007669"/>
    <property type="project" value="RHEA"/>
</dbReference>
<dbReference type="GO" id="GO:0050660">
    <property type="term" value="F:flavin adenine dinucleotide binding"/>
    <property type="evidence" value="ECO:0007669"/>
    <property type="project" value="InterPro"/>
</dbReference>
<evidence type="ECO:0000256" key="10">
    <source>
        <dbReference type="ARBA" id="ARBA00049447"/>
    </source>
</evidence>
<evidence type="ECO:0000313" key="18">
    <source>
        <dbReference type="Proteomes" id="UP000001396"/>
    </source>
</evidence>